<protein>
    <recommendedName>
        <fullName evidence="4">FAS1 domain-containing protein</fullName>
    </recommendedName>
</protein>
<dbReference type="AlphaFoldDB" id="A0A7C8MNU7"/>
<reference evidence="2 3" key="1">
    <citation type="submission" date="2019-12" db="EMBL/GenBank/DDBJ databases">
        <title>Draft genome sequence of the ascomycete Xylaria multiplex DSM 110363.</title>
        <authorList>
            <person name="Buettner E."/>
            <person name="Kellner H."/>
        </authorList>
    </citation>
    <scope>NUCLEOTIDE SEQUENCE [LARGE SCALE GENOMIC DNA]</scope>
    <source>
        <strain evidence="2 3">DSM 110363</strain>
    </source>
</reference>
<accession>A0A7C8MNU7</accession>
<proteinExistence type="predicted"/>
<evidence type="ECO:0008006" key="4">
    <source>
        <dbReference type="Google" id="ProtNLM"/>
    </source>
</evidence>
<dbReference type="InterPro" id="IPR036941">
    <property type="entry name" value="Rcpt_L-dom_sf"/>
</dbReference>
<feature type="signal peptide" evidence="1">
    <location>
        <begin position="1"/>
        <end position="22"/>
    </location>
</feature>
<dbReference type="OrthoDB" id="536881at2759"/>
<dbReference type="SUPFAM" id="SSF52058">
    <property type="entry name" value="L domain-like"/>
    <property type="match status" value="1"/>
</dbReference>
<dbReference type="InParanoid" id="A0A7C8MNU7"/>
<sequence>MRLLLSLHQLYLAVSLPVLARAAICNTIIINSQEDAKDTRTACTNITGDLVLGSEASGEIILDGITNIFGSLRNDGDSAITSISSSTLSAIWVNAAFQGLSSLQSIAFPNLITVGTPDQDRGIIANGSVVLEDLPALETTNLEGLTNIGEYHVIALPKWTEDECGLYERDIQTSQGPSVIEIRDVAFQGPYGPCVLITQTNVDSITISGYAHPTISLYQNSTKSISITGDGNSSVKLGTAFIGSAAISGTSSLTVDVVTKNAIDELEVRNSTFEFIDQYLREYHPIRALVIDNNPNLTKFPNYELSWFDWTVVSPEAGPIYDSIELRGVPSLYLHPNSTHLTNDTNVDGFLNKDWYNGYCTTGRACMANMTSVIIDGNITNDFFEDFIFAFWSNASRKSFWSDAENKIDIRYHGRVWERFEINSTDPTFNCARIDRLRDVGLFPGEYSCNGKTVPVTRDAWAAAAKDSSATQLFIGWVWTALTVILIL</sequence>
<dbReference type="Proteomes" id="UP000481858">
    <property type="component" value="Unassembled WGS sequence"/>
</dbReference>
<comment type="caution">
    <text evidence="2">The sequence shown here is derived from an EMBL/GenBank/DDBJ whole genome shotgun (WGS) entry which is preliminary data.</text>
</comment>
<evidence type="ECO:0000256" key="1">
    <source>
        <dbReference type="SAM" id="SignalP"/>
    </source>
</evidence>
<keyword evidence="3" id="KW-1185">Reference proteome</keyword>
<dbReference type="Gene3D" id="3.80.20.20">
    <property type="entry name" value="Receptor L-domain"/>
    <property type="match status" value="1"/>
</dbReference>
<evidence type="ECO:0000313" key="2">
    <source>
        <dbReference type="EMBL" id="KAF2965811.1"/>
    </source>
</evidence>
<feature type="chain" id="PRO_5028942177" description="FAS1 domain-containing protein" evidence="1">
    <location>
        <begin position="23"/>
        <end position="488"/>
    </location>
</feature>
<evidence type="ECO:0000313" key="3">
    <source>
        <dbReference type="Proteomes" id="UP000481858"/>
    </source>
</evidence>
<name>A0A7C8MNU7_9PEZI</name>
<keyword evidence="1" id="KW-0732">Signal</keyword>
<gene>
    <name evidence="2" type="ORF">GQX73_g7769</name>
</gene>
<dbReference type="EMBL" id="WUBL01000105">
    <property type="protein sequence ID" value="KAF2965811.1"/>
    <property type="molecule type" value="Genomic_DNA"/>
</dbReference>
<organism evidence="2 3">
    <name type="scientific">Xylaria multiplex</name>
    <dbReference type="NCBI Taxonomy" id="323545"/>
    <lineage>
        <taxon>Eukaryota</taxon>
        <taxon>Fungi</taxon>
        <taxon>Dikarya</taxon>
        <taxon>Ascomycota</taxon>
        <taxon>Pezizomycotina</taxon>
        <taxon>Sordariomycetes</taxon>
        <taxon>Xylariomycetidae</taxon>
        <taxon>Xylariales</taxon>
        <taxon>Xylariaceae</taxon>
        <taxon>Xylaria</taxon>
    </lineage>
</organism>